<name>K2FTR9_9BACT</name>
<organism evidence="2">
    <name type="scientific">uncultured bacterium</name>
    <name type="common">gcode 4</name>
    <dbReference type="NCBI Taxonomy" id="1234023"/>
    <lineage>
        <taxon>Bacteria</taxon>
        <taxon>environmental samples</taxon>
    </lineage>
</organism>
<dbReference type="InterPro" id="IPR039247">
    <property type="entry name" value="KhpB"/>
</dbReference>
<dbReference type="Gene3D" id="3.30.1370.50">
    <property type="entry name" value="R3H-like domain"/>
    <property type="match status" value="1"/>
</dbReference>
<gene>
    <name evidence="2" type="ORF">ACD_4C00337G0011</name>
</gene>
<dbReference type="InterPro" id="IPR036867">
    <property type="entry name" value="R3H_dom_sf"/>
</dbReference>
<proteinExistence type="predicted"/>
<feature type="domain" description="R3H" evidence="1">
    <location>
        <begin position="85"/>
        <end position="153"/>
    </location>
</feature>
<accession>K2FTR9</accession>
<dbReference type="PANTHER" id="PTHR35800">
    <property type="entry name" value="PROTEIN JAG"/>
    <property type="match status" value="1"/>
</dbReference>
<reference evidence="2" key="1">
    <citation type="journal article" date="2012" name="Science">
        <title>Fermentation, hydrogen, and sulfur metabolism in multiple uncultivated bacterial phyla.</title>
        <authorList>
            <person name="Wrighton K.C."/>
            <person name="Thomas B.C."/>
            <person name="Sharon I."/>
            <person name="Miller C.S."/>
            <person name="Castelle C.J."/>
            <person name="VerBerkmoes N.C."/>
            <person name="Wilkins M.J."/>
            <person name="Hettich R.L."/>
            <person name="Lipton M.S."/>
            <person name="Williams K.H."/>
            <person name="Long P.E."/>
            <person name="Banfield J.F."/>
        </authorList>
    </citation>
    <scope>NUCLEOTIDE SEQUENCE [LARGE SCALE GENOMIC DNA]</scope>
</reference>
<dbReference type="Gene3D" id="3.30.300.20">
    <property type="match status" value="1"/>
</dbReference>
<dbReference type="EMBL" id="AMFJ01000853">
    <property type="protein sequence ID" value="EKE26323.1"/>
    <property type="molecule type" value="Genomic_DNA"/>
</dbReference>
<dbReference type="PANTHER" id="PTHR35800:SF1">
    <property type="entry name" value="RNA-BINDING PROTEIN KHPB"/>
    <property type="match status" value="1"/>
</dbReference>
<protein>
    <submittedName>
        <fullName evidence="2">RNA-binding protein</fullName>
    </submittedName>
</protein>
<evidence type="ECO:0000259" key="1">
    <source>
        <dbReference type="PROSITE" id="PS51061"/>
    </source>
</evidence>
<dbReference type="InterPro" id="IPR015946">
    <property type="entry name" value="KH_dom-like_a/b"/>
</dbReference>
<comment type="caution">
    <text evidence="2">The sequence shown here is derived from an EMBL/GenBank/DDBJ whole genome shotgun (WGS) entry which is preliminary data.</text>
</comment>
<dbReference type="GO" id="GO:0003723">
    <property type="term" value="F:RNA binding"/>
    <property type="evidence" value="ECO:0007669"/>
    <property type="project" value="InterPro"/>
</dbReference>
<dbReference type="AlphaFoldDB" id="K2FTR9"/>
<sequence>MREKINDLCLRFFTLSWVQIDSLTVDIEDEGKNIYFIKLETPDSKLIIWTHGQTLEIIKHLLSRMIENLIWRNFTIHLEVNDYLKSKDEKLFRYIDWRIDYVTKNNKSISLPDFSAYERKKIHHYISEKNIEWLKTFSEWDWKERVMHMTYSKPSSKSIDIDIDWIDI</sequence>
<dbReference type="PROSITE" id="PS51061">
    <property type="entry name" value="R3H"/>
    <property type="match status" value="1"/>
</dbReference>
<dbReference type="InterPro" id="IPR001374">
    <property type="entry name" value="R3H_dom"/>
</dbReference>
<evidence type="ECO:0000313" key="2">
    <source>
        <dbReference type="EMBL" id="EKE26323.1"/>
    </source>
</evidence>